<dbReference type="Gene3D" id="1.10.287.110">
    <property type="entry name" value="DnaJ domain"/>
    <property type="match status" value="1"/>
</dbReference>
<sequence length="230" mass="24670">MTLPHYQIRPLNGGGWTGPSTVGRWSHYRFRAAWGDTLDLLLHEAGLLGADLVVIQVDITEADLRRDGMVRAHAQLRHPGVRVSFDSVHGPLTYATDAYDRWQANVRAIALALQALRAVDRYGVTRSGEQYRGWTAIAATAAETTLTPDEAARVLADAAGVSASTLLRSADAIAAAGDVHTVTVTQSRQLIQAAFRAAARTAHPDAGGNADVFRLIRRARDVLLGWSGGG</sequence>
<reference evidence="1 2" key="1">
    <citation type="submission" date="2020-03" db="EMBL/GenBank/DDBJ databases">
        <title>WGS of actinomycetes isolated from Thailand.</title>
        <authorList>
            <person name="Thawai C."/>
        </authorList>
    </citation>
    <scope>NUCLEOTIDE SEQUENCE [LARGE SCALE GENOMIC DNA]</scope>
    <source>
        <strain evidence="1 2">HSS6-12</strain>
    </source>
</reference>
<gene>
    <name evidence="1" type="ORF">HCJ94_17400</name>
</gene>
<organism evidence="1 2">
    <name type="scientific">Micromonospora thermarum</name>
    <dbReference type="NCBI Taxonomy" id="2720024"/>
    <lineage>
        <taxon>Bacteria</taxon>
        <taxon>Bacillati</taxon>
        <taxon>Actinomycetota</taxon>
        <taxon>Actinomycetes</taxon>
        <taxon>Micromonosporales</taxon>
        <taxon>Micromonosporaceae</taxon>
        <taxon>Micromonospora</taxon>
    </lineage>
</organism>
<evidence type="ECO:0000313" key="2">
    <source>
        <dbReference type="Proteomes" id="UP000783871"/>
    </source>
</evidence>
<keyword evidence="2" id="KW-1185">Reference proteome</keyword>
<evidence type="ECO:0000313" key="1">
    <source>
        <dbReference type="EMBL" id="NJP33710.1"/>
    </source>
</evidence>
<dbReference type="Proteomes" id="UP000783871">
    <property type="component" value="Unassembled WGS sequence"/>
</dbReference>
<name>A0ABX0ZCW5_9ACTN</name>
<dbReference type="SUPFAM" id="SSF46565">
    <property type="entry name" value="Chaperone J-domain"/>
    <property type="match status" value="1"/>
</dbReference>
<dbReference type="EMBL" id="JAATEO010000018">
    <property type="protein sequence ID" value="NJP33710.1"/>
    <property type="molecule type" value="Genomic_DNA"/>
</dbReference>
<comment type="caution">
    <text evidence="1">The sequence shown here is derived from an EMBL/GenBank/DDBJ whole genome shotgun (WGS) entry which is preliminary data.</text>
</comment>
<dbReference type="RefSeq" id="WP_168002079.1">
    <property type="nucleotide sequence ID" value="NZ_JAATEO010000018.1"/>
</dbReference>
<accession>A0ABX0ZCW5</accession>
<dbReference type="InterPro" id="IPR036869">
    <property type="entry name" value="J_dom_sf"/>
</dbReference>
<proteinExistence type="predicted"/>
<protein>
    <submittedName>
        <fullName evidence="1">Molecular chaperone DnaJ</fullName>
    </submittedName>
</protein>